<dbReference type="Pfam" id="PF10294">
    <property type="entry name" value="Methyltransf_16"/>
    <property type="match status" value="1"/>
</dbReference>
<evidence type="ECO:0000313" key="1">
    <source>
        <dbReference type="EMBL" id="RAL04344.1"/>
    </source>
</evidence>
<dbReference type="InterPro" id="IPR029063">
    <property type="entry name" value="SAM-dependent_MTases_sf"/>
</dbReference>
<dbReference type="RefSeq" id="XP_025578671.1">
    <property type="nucleotide sequence ID" value="XM_025717477.1"/>
</dbReference>
<keyword evidence="2" id="KW-1185">Reference proteome</keyword>
<dbReference type="Gene3D" id="3.40.50.150">
    <property type="entry name" value="Vaccinia Virus protein VP39"/>
    <property type="match status" value="1"/>
</dbReference>
<gene>
    <name evidence="1" type="ORF">BO80DRAFT_399660</name>
</gene>
<dbReference type="AlphaFoldDB" id="A0A395HDP5"/>
<protein>
    <recommendedName>
        <fullName evidence="3">Methyltransferase</fullName>
    </recommendedName>
</protein>
<dbReference type="EMBL" id="KZ824424">
    <property type="protein sequence ID" value="RAL04344.1"/>
    <property type="molecule type" value="Genomic_DNA"/>
</dbReference>
<dbReference type="PANTHER" id="PTHR14614">
    <property type="entry name" value="HEPATOCELLULAR CARCINOMA-ASSOCIATED ANTIGEN"/>
    <property type="match status" value="1"/>
</dbReference>
<evidence type="ECO:0008006" key="3">
    <source>
        <dbReference type="Google" id="ProtNLM"/>
    </source>
</evidence>
<dbReference type="GeneID" id="37222342"/>
<dbReference type="OrthoDB" id="194386at2759"/>
<reference evidence="1 2" key="1">
    <citation type="submission" date="2018-02" db="EMBL/GenBank/DDBJ databases">
        <title>The genomes of Aspergillus section Nigri reveals drivers in fungal speciation.</title>
        <authorList>
            <consortium name="DOE Joint Genome Institute"/>
            <person name="Vesth T.C."/>
            <person name="Nybo J."/>
            <person name="Theobald S."/>
            <person name="Brandl J."/>
            <person name="Frisvad J.C."/>
            <person name="Nielsen K.F."/>
            <person name="Lyhne E.K."/>
            <person name="Kogle M.E."/>
            <person name="Kuo A."/>
            <person name="Riley R."/>
            <person name="Clum A."/>
            <person name="Nolan M."/>
            <person name="Lipzen A."/>
            <person name="Salamov A."/>
            <person name="Henrissat B."/>
            <person name="Wiebenga A."/>
            <person name="De vries R.P."/>
            <person name="Grigoriev I.V."/>
            <person name="Mortensen U.H."/>
            <person name="Andersen M.R."/>
            <person name="Baker S.E."/>
        </authorList>
    </citation>
    <scope>NUCLEOTIDE SEQUENCE [LARGE SCALE GENOMIC DNA]</scope>
    <source>
        <strain evidence="1 2">CBS 121593</strain>
    </source>
</reference>
<dbReference type="InterPro" id="IPR019410">
    <property type="entry name" value="Methyltransf_16"/>
</dbReference>
<dbReference type="SUPFAM" id="SSF53335">
    <property type="entry name" value="S-adenosyl-L-methionine-dependent methyltransferases"/>
    <property type="match status" value="1"/>
</dbReference>
<name>A0A395HDP5_9EURO</name>
<dbReference type="PANTHER" id="PTHR14614:SF130">
    <property type="entry name" value="PROTEIN-LYSINE N-METHYLTRANSFERASE EEF2KMT"/>
    <property type="match status" value="1"/>
</dbReference>
<accession>A0A395HDP5</accession>
<dbReference type="Proteomes" id="UP000249402">
    <property type="component" value="Unassembled WGS sequence"/>
</dbReference>
<evidence type="ECO:0000313" key="2">
    <source>
        <dbReference type="Proteomes" id="UP000249402"/>
    </source>
</evidence>
<dbReference type="STRING" id="1448316.A0A395HDP5"/>
<dbReference type="GO" id="GO:0008757">
    <property type="term" value="F:S-adenosylmethionine-dependent methyltransferase activity"/>
    <property type="evidence" value="ECO:0007669"/>
    <property type="project" value="UniProtKB-ARBA"/>
</dbReference>
<dbReference type="VEuPathDB" id="FungiDB:BO80DRAFT_399660"/>
<dbReference type="GO" id="GO:0005737">
    <property type="term" value="C:cytoplasm"/>
    <property type="evidence" value="ECO:0007669"/>
    <property type="project" value="TreeGrafter"/>
</dbReference>
<organism evidence="1 2">
    <name type="scientific">Aspergillus ibericus CBS 121593</name>
    <dbReference type="NCBI Taxonomy" id="1448316"/>
    <lineage>
        <taxon>Eukaryota</taxon>
        <taxon>Fungi</taxon>
        <taxon>Dikarya</taxon>
        <taxon>Ascomycota</taxon>
        <taxon>Pezizomycotina</taxon>
        <taxon>Eurotiomycetes</taxon>
        <taxon>Eurotiomycetidae</taxon>
        <taxon>Eurotiales</taxon>
        <taxon>Aspergillaceae</taxon>
        <taxon>Aspergillus</taxon>
        <taxon>Aspergillus subgen. Circumdati</taxon>
    </lineage>
</organism>
<proteinExistence type="predicted"/>
<sequence length="359" mass="40326">MSLPLLTAQYYQQLEPPLLTLPDDRTLLDPTTQETIYRTLFAEPSSRPLPPPAYRTRVLKRLITRLESLLSNPEEDEISDNLLETYSTLLCTPKPSSIEQAQQLTYITYTAPTLTGNQVEGCEVPEARTILTSESRNAILTAGTTGHRTWEAALHLATYLSATPEGTAHIAGKRVLELGAGTGLVSMLCAKYLEAEMVVATDREVGLMRQIEDCAERNQLEKEKFRGRICEWGRDLETCPQNEDDDGEAKDDWMTGKVEFDVALGADLIYDVDLVPLLVQTVKDLFENYRVKEFLISATLRNEHTFGTFLKACEDQRLTVERIPFESPAESEQTGFFHSTMIPIRTYRISYPDSTSASS</sequence>